<dbReference type="PANTHER" id="PTHR38102:SF1">
    <property type="entry name" value="PERIPLASMIC CHAPERONE SPY"/>
    <property type="match status" value="1"/>
</dbReference>
<dbReference type="Gene3D" id="1.20.120.1490">
    <property type="match status" value="1"/>
</dbReference>
<evidence type="ECO:0000256" key="4">
    <source>
        <dbReference type="ARBA" id="ARBA00022764"/>
    </source>
</evidence>
<dbReference type="AlphaFoldDB" id="K9YPN1"/>
<dbReference type="GO" id="GO:0030288">
    <property type="term" value="C:outer membrane-bounded periplasmic space"/>
    <property type="evidence" value="ECO:0007669"/>
    <property type="project" value="TreeGrafter"/>
</dbReference>
<dbReference type="InterPro" id="IPR052211">
    <property type="entry name" value="Cpx_auxiliary_protein"/>
</dbReference>
<evidence type="ECO:0000256" key="3">
    <source>
        <dbReference type="ARBA" id="ARBA00022729"/>
    </source>
</evidence>
<dbReference type="HOGENOM" id="CLU_123310_1_0_3"/>
<evidence type="ECO:0000313" key="7">
    <source>
        <dbReference type="EMBL" id="AFZ48829.1"/>
    </source>
</evidence>
<dbReference type="EMBL" id="CP003944">
    <property type="protein sequence ID" value="AFZ48829.1"/>
    <property type="molecule type" value="Genomic_DNA"/>
</dbReference>
<comment type="subcellular location">
    <subcellularLocation>
        <location evidence="1">Periplasm</location>
    </subcellularLocation>
</comment>
<feature type="chain" id="PRO_5003938864" evidence="6">
    <location>
        <begin position="24"/>
        <end position="168"/>
    </location>
</feature>
<reference evidence="7" key="1">
    <citation type="submission" date="2012-04" db="EMBL/GenBank/DDBJ databases">
        <title>Finished genome of Dactylococcopsis salina PCC 8305.</title>
        <authorList>
            <consortium name="US DOE Joint Genome Institute"/>
            <person name="Gugger M."/>
            <person name="Coursin T."/>
            <person name="Rippka R."/>
            <person name="Tandeau De Marsac N."/>
            <person name="Huntemann M."/>
            <person name="Wei C.-L."/>
            <person name="Han J."/>
            <person name="Detter J.C."/>
            <person name="Han C."/>
            <person name="Tapia R."/>
            <person name="Daligault H."/>
            <person name="Chen A."/>
            <person name="Krypides N."/>
            <person name="Mavromatis K."/>
            <person name="Markowitz V."/>
            <person name="Szeto E."/>
            <person name="Ivanova N."/>
            <person name="Ovchinnikova G."/>
            <person name="Pagani I."/>
            <person name="Pati A."/>
            <person name="Goodwin L."/>
            <person name="Peters L."/>
            <person name="Pitluck S."/>
            <person name="Woyke T."/>
            <person name="Kerfeld C."/>
        </authorList>
    </citation>
    <scope>NUCLEOTIDE SEQUENCE [LARGE SCALE GENOMIC DNA]</scope>
    <source>
        <strain evidence="7">PCC 8305</strain>
    </source>
</reference>
<evidence type="ECO:0000256" key="5">
    <source>
        <dbReference type="SAM" id="MobiDB-lite"/>
    </source>
</evidence>
<evidence type="ECO:0000256" key="2">
    <source>
        <dbReference type="ARBA" id="ARBA00008441"/>
    </source>
</evidence>
<name>K9YPN1_DACS8</name>
<proteinExistence type="inferred from homology"/>
<dbReference type="KEGG" id="dsl:Dacsa_0005"/>
<comment type="similarity">
    <text evidence="2">Belongs to the CpxP/Spy family.</text>
</comment>
<organism evidence="7 8">
    <name type="scientific">Dactylococcopsis salina (strain PCC 8305)</name>
    <name type="common">Myxobactron salinum</name>
    <dbReference type="NCBI Taxonomy" id="13035"/>
    <lineage>
        <taxon>Bacteria</taxon>
        <taxon>Bacillati</taxon>
        <taxon>Cyanobacteriota</taxon>
        <taxon>Cyanophyceae</taxon>
        <taxon>Nodosilineales</taxon>
        <taxon>Cymatolegaceae</taxon>
        <taxon>Dactylococcopsis</taxon>
    </lineage>
</organism>
<evidence type="ECO:0000256" key="1">
    <source>
        <dbReference type="ARBA" id="ARBA00004418"/>
    </source>
</evidence>
<dbReference type="InterPro" id="IPR012899">
    <property type="entry name" value="LTXXQ"/>
</dbReference>
<dbReference type="RefSeq" id="WP_015227842.1">
    <property type="nucleotide sequence ID" value="NC_019780.1"/>
</dbReference>
<feature type="compositionally biased region" description="Basic residues" evidence="5">
    <location>
        <begin position="150"/>
        <end position="162"/>
    </location>
</feature>
<dbReference type="CDD" id="cd09916">
    <property type="entry name" value="CpxP_like"/>
    <property type="match status" value="1"/>
</dbReference>
<dbReference type="Proteomes" id="UP000010482">
    <property type="component" value="Chromosome"/>
</dbReference>
<protein>
    <submittedName>
        <fullName evidence="7">P pilus assembly/Cpx signaling pathway, periplasmic inhibitor/zinc-resistance associated protein</fullName>
    </submittedName>
</protein>
<evidence type="ECO:0000256" key="6">
    <source>
        <dbReference type="SAM" id="SignalP"/>
    </source>
</evidence>
<dbReference type="OrthoDB" id="531812at2"/>
<evidence type="ECO:0000313" key="8">
    <source>
        <dbReference type="Proteomes" id="UP000010482"/>
    </source>
</evidence>
<sequence length="168" mass="19474">MSFRRISLLTVLLLSLSATSAFAETYSDVSSPEKSQLTAQRFERGGRRGNLMEELDLTATQRNQLQSIRSEYQPRLMEQKEALSDAYETLRDLMTDDASTSEVRRQHQQVQALRQEMSDLRFESMLEMREVLTPEQREEFAELMEDRRAGRGRGRGRGRGFRGGRFDD</sequence>
<keyword evidence="3 6" id="KW-0732">Signal</keyword>
<dbReference type="Pfam" id="PF07813">
    <property type="entry name" value="LTXXQ"/>
    <property type="match status" value="1"/>
</dbReference>
<feature type="region of interest" description="Disordered" evidence="5">
    <location>
        <begin position="145"/>
        <end position="168"/>
    </location>
</feature>
<accession>K9YPN1</accession>
<dbReference type="PANTHER" id="PTHR38102">
    <property type="entry name" value="PERIPLASMIC CHAPERONE SPY"/>
    <property type="match status" value="1"/>
</dbReference>
<dbReference type="PATRIC" id="fig|13035.3.peg.6"/>
<dbReference type="STRING" id="13035.Dacsa_0005"/>
<dbReference type="GO" id="GO:0051082">
    <property type="term" value="F:unfolded protein binding"/>
    <property type="evidence" value="ECO:0007669"/>
    <property type="project" value="TreeGrafter"/>
</dbReference>
<feature type="signal peptide" evidence="6">
    <location>
        <begin position="1"/>
        <end position="23"/>
    </location>
</feature>
<dbReference type="eggNOG" id="COG3678">
    <property type="taxonomic scope" value="Bacteria"/>
</dbReference>
<keyword evidence="4" id="KW-0574">Periplasm</keyword>
<gene>
    <name evidence="7" type="ORF">Dacsa_0005</name>
</gene>
<keyword evidence="8" id="KW-1185">Reference proteome</keyword>